<feature type="transmembrane region" description="Helical" evidence="7">
    <location>
        <begin position="252"/>
        <end position="270"/>
    </location>
</feature>
<feature type="transmembrane region" description="Helical" evidence="7">
    <location>
        <begin position="220"/>
        <end position="246"/>
    </location>
</feature>
<dbReference type="AlphaFoldDB" id="A0A9E7R1P6"/>
<comment type="subcellular location">
    <subcellularLocation>
        <location evidence="1">Membrane</location>
        <topology evidence="1">Multi-pass membrane protein</topology>
    </subcellularLocation>
</comment>
<dbReference type="KEGG" id="ssai:N0B31_12765"/>
<feature type="compositionally biased region" description="Acidic residues" evidence="6">
    <location>
        <begin position="345"/>
        <end position="357"/>
    </location>
</feature>
<feature type="transmembrane region" description="Helical" evidence="7">
    <location>
        <begin position="60"/>
        <end position="85"/>
    </location>
</feature>
<keyword evidence="9" id="KW-1185">Reference proteome</keyword>
<feature type="transmembrane region" description="Helical" evidence="7">
    <location>
        <begin position="290"/>
        <end position="318"/>
    </location>
</feature>
<keyword evidence="4 7" id="KW-1133">Transmembrane helix</keyword>
<keyword evidence="3 7" id="KW-0812">Transmembrane</keyword>
<keyword evidence="5 7" id="KW-0472">Membrane</keyword>
<name>A0A9E7R1P6_9EURY</name>
<evidence type="ECO:0000256" key="1">
    <source>
        <dbReference type="ARBA" id="ARBA00004141"/>
    </source>
</evidence>
<dbReference type="GO" id="GO:0016020">
    <property type="term" value="C:membrane"/>
    <property type="evidence" value="ECO:0007669"/>
    <property type="project" value="UniProtKB-SubCell"/>
</dbReference>
<dbReference type="GeneID" id="74943309"/>
<evidence type="ECO:0000256" key="5">
    <source>
        <dbReference type="ARBA" id="ARBA00023136"/>
    </source>
</evidence>
<proteinExistence type="inferred from homology"/>
<feature type="transmembrane region" description="Helical" evidence="7">
    <location>
        <begin position="189"/>
        <end position="213"/>
    </location>
</feature>
<gene>
    <name evidence="8" type="ORF">N0B31_12765</name>
</gene>
<evidence type="ECO:0000313" key="9">
    <source>
        <dbReference type="Proteomes" id="UP001057580"/>
    </source>
</evidence>
<dbReference type="PANTHER" id="PTHR21716">
    <property type="entry name" value="TRANSMEMBRANE PROTEIN"/>
    <property type="match status" value="1"/>
</dbReference>
<feature type="compositionally biased region" description="Basic and acidic residues" evidence="6">
    <location>
        <begin position="358"/>
        <end position="367"/>
    </location>
</feature>
<feature type="transmembrane region" description="Helical" evidence="7">
    <location>
        <begin position="12"/>
        <end position="45"/>
    </location>
</feature>
<dbReference type="InterPro" id="IPR002549">
    <property type="entry name" value="AI-2E-like"/>
</dbReference>
<evidence type="ECO:0000313" key="8">
    <source>
        <dbReference type="EMBL" id="UWM53020.1"/>
    </source>
</evidence>
<evidence type="ECO:0000256" key="4">
    <source>
        <dbReference type="ARBA" id="ARBA00022989"/>
    </source>
</evidence>
<feature type="region of interest" description="Disordered" evidence="6">
    <location>
        <begin position="332"/>
        <end position="367"/>
    </location>
</feature>
<sequence length="367" mass="38281">MSRRARQRQYVLAAALVAVAAVAAFVLAEVVGTVFFAVTVAYVLVPVRHRLVDQGVPRQWAAAAVASGAFGLVLAVIAPLGWVLYRRRRELIDLIGSIPQSIVVPLGEFTYTLDTSVVLQFLQSSIRGVAVGVAAAAPVIALELFLFAILLYALLLRPGAAGRAVLGVVPSAYHDVPVALNRRVRETLYGIYVLQAATAAGTFVIAFAVFAALGYSASFTLAVVAGFLQFVPVVGPGLLVGVLAVVDLVGGMPTRAVLVAVLGAVFVSLAPDAIIRPRLASRAAHLPTSLYFIGFTGGLLTVGAIGFIAGPLVVALLVEVVELLSDAGPEQRTLEETGLRRGTPTDDEGGEDDEAGPNEERHEDAGA</sequence>
<evidence type="ECO:0000256" key="6">
    <source>
        <dbReference type="SAM" id="MobiDB-lite"/>
    </source>
</evidence>
<dbReference type="Pfam" id="PF01594">
    <property type="entry name" value="AI-2E_transport"/>
    <property type="match status" value="1"/>
</dbReference>
<evidence type="ECO:0000256" key="2">
    <source>
        <dbReference type="ARBA" id="ARBA00009773"/>
    </source>
</evidence>
<feature type="transmembrane region" description="Helical" evidence="7">
    <location>
        <begin position="129"/>
        <end position="155"/>
    </location>
</feature>
<protein>
    <submittedName>
        <fullName evidence="8">AI-2E family transporter</fullName>
    </submittedName>
</protein>
<reference evidence="8" key="1">
    <citation type="submission" date="2022-09" db="EMBL/GenBank/DDBJ databases">
        <title>Diverse halophilic archaea isolated from saline environments.</title>
        <authorList>
            <person name="Cui H.-L."/>
        </authorList>
    </citation>
    <scope>NUCLEOTIDE SEQUENCE</scope>
    <source>
        <strain evidence="8">ZS-35-S2</strain>
    </source>
</reference>
<evidence type="ECO:0000256" key="3">
    <source>
        <dbReference type="ARBA" id="ARBA00022692"/>
    </source>
</evidence>
<comment type="similarity">
    <text evidence="2">Belongs to the autoinducer-2 exporter (AI-2E) (TC 2.A.86) family.</text>
</comment>
<dbReference type="EMBL" id="CP104003">
    <property type="protein sequence ID" value="UWM53020.1"/>
    <property type="molecule type" value="Genomic_DNA"/>
</dbReference>
<dbReference type="RefSeq" id="WP_260592015.1">
    <property type="nucleotide sequence ID" value="NZ_CP104003.1"/>
</dbReference>
<dbReference type="PANTHER" id="PTHR21716:SF4">
    <property type="entry name" value="TRANSMEMBRANE PROTEIN 245"/>
    <property type="match status" value="1"/>
</dbReference>
<accession>A0A9E7R1P6</accession>
<evidence type="ECO:0000256" key="7">
    <source>
        <dbReference type="SAM" id="Phobius"/>
    </source>
</evidence>
<dbReference type="Proteomes" id="UP001057580">
    <property type="component" value="Chromosome"/>
</dbReference>
<organism evidence="8 9">
    <name type="scientific">Salinirubellus salinus</name>
    <dbReference type="NCBI Taxonomy" id="1364945"/>
    <lineage>
        <taxon>Archaea</taxon>
        <taxon>Methanobacteriati</taxon>
        <taxon>Methanobacteriota</taxon>
        <taxon>Stenosarchaea group</taxon>
        <taxon>Halobacteria</taxon>
        <taxon>Halobacteriales</taxon>
        <taxon>Natronomonadaceae</taxon>
        <taxon>Salinirubellus</taxon>
    </lineage>
</organism>